<evidence type="ECO:0000256" key="3">
    <source>
        <dbReference type="ARBA" id="ARBA00023274"/>
    </source>
</evidence>
<name>A0AAV1SY83_9ROSI</name>
<protein>
    <recommendedName>
        <fullName evidence="6">40S ribosomal protein S6</fullName>
    </recommendedName>
</protein>
<dbReference type="GO" id="GO:0006412">
    <property type="term" value="P:translation"/>
    <property type="evidence" value="ECO:0007669"/>
    <property type="project" value="InterPro"/>
</dbReference>
<dbReference type="GO" id="GO:0003735">
    <property type="term" value="F:structural constituent of ribosome"/>
    <property type="evidence" value="ECO:0007669"/>
    <property type="project" value="InterPro"/>
</dbReference>
<dbReference type="Proteomes" id="UP001314170">
    <property type="component" value="Unassembled WGS sequence"/>
</dbReference>
<dbReference type="InterPro" id="IPR001377">
    <property type="entry name" value="Ribosomal_eS6"/>
</dbReference>
<dbReference type="EMBL" id="CAWUPB010001199">
    <property type="protein sequence ID" value="CAK7357569.1"/>
    <property type="molecule type" value="Genomic_DNA"/>
</dbReference>
<accession>A0AAV1SY83</accession>
<organism evidence="4 5">
    <name type="scientific">Dovyalis caffra</name>
    <dbReference type="NCBI Taxonomy" id="77055"/>
    <lineage>
        <taxon>Eukaryota</taxon>
        <taxon>Viridiplantae</taxon>
        <taxon>Streptophyta</taxon>
        <taxon>Embryophyta</taxon>
        <taxon>Tracheophyta</taxon>
        <taxon>Spermatophyta</taxon>
        <taxon>Magnoliopsida</taxon>
        <taxon>eudicotyledons</taxon>
        <taxon>Gunneridae</taxon>
        <taxon>Pentapetalae</taxon>
        <taxon>rosids</taxon>
        <taxon>fabids</taxon>
        <taxon>Malpighiales</taxon>
        <taxon>Salicaceae</taxon>
        <taxon>Flacourtieae</taxon>
        <taxon>Dovyalis</taxon>
    </lineage>
</organism>
<evidence type="ECO:0000313" key="5">
    <source>
        <dbReference type="Proteomes" id="UP001314170"/>
    </source>
</evidence>
<dbReference type="SMART" id="SM01405">
    <property type="entry name" value="Ribosomal_S6e"/>
    <property type="match status" value="1"/>
</dbReference>
<dbReference type="PANTHER" id="PTHR11502">
    <property type="entry name" value="40S RIBOSOMAL PROTEIN S6"/>
    <property type="match status" value="1"/>
</dbReference>
<proteinExistence type="inferred from homology"/>
<keyword evidence="5" id="KW-1185">Reference proteome</keyword>
<gene>
    <name evidence="4" type="ORF">DCAF_LOCUS27858</name>
</gene>
<reference evidence="4 5" key="1">
    <citation type="submission" date="2024-01" db="EMBL/GenBank/DDBJ databases">
        <authorList>
            <person name="Waweru B."/>
        </authorList>
    </citation>
    <scope>NUCLEOTIDE SEQUENCE [LARGE SCALE GENOMIC DNA]</scope>
</reference>
<dbReference type="Pfam" id="PF01092">
    <property type="entry name" value="Ribosomal_S6e"/>
    <property type="match status" value="1"/>
</dbReference>
<dbReference type="GO" id="GO:0005840">
    <property type="term" value="C:ribosome"/>
    <property type="evidence" value="ECO:0007669"/>
    <property type="project" value="UniProtKB-KW"/>
</dbReference>
<evidence type="ECO:0008006" key="6">
    <source>
        <dbReference type="Google" id="ProtNLM"/>
    </source>
</evidence>
<keyword evidence="3" id="KW-0687">Ribonucleoprotein</keyword>
<keyword evidence="2" id="KW-0689">Ribosomal protein</keyword>
<evidence type="ECO:0000313" key="4">
    <source>
        <dbReference type="EMBL" id="CAK7357569.1"/>
    </source>
</evidence>
<comment type="caution">
    <text evidence="4">The sequence shown here is derived from an EMBL/GenBank/DDBJ whole genome shotgun (WGS) entry which is preliminary data.</text>
</comment>
<dbReference type="GO" id="GO:1990904">
    <property type="term" value="C:ribonucleoprotein complex"/>
    <property type="evidence" value="ECO:0007669"/>
    <property type="project" value="UniProtKB-KW"/>
</dbReference>
<dbReference type="AlphaFoldDB" id="A0AAV1SY83"/>
<comment type="similarity">
    <text evidence="1">Belongs to the eukaryotic ribosomal protein eS6 family.</text>
</comment>
<sequence length="122" mass="13790">MTRRQKKLGIDDDQKLQALFDKRISQEVNGDALGEEFKGYVFKIMRGCDKQGFPIKQGVLTLGRVHLLLHKGIPCFRGYGRRNGECKSKSVRVCIVSQDLSVLNLVIVKKGDNDLPRLTDTE</sequence>
<evidence type="ECO:0000256" key="1">
    <source>
        <dbReference type="ARBA" id="ARBA00009312"/>
    </source>
</evidence>
<evidence type="ECO:0000256" key="2">
    <source>
        <dbReference type="ARBA" id="ARBA00022980"/>
    </source>
</evidence>